<dbReference type="Proteomes" id="UP000199622">
    <property type="component" value="Unassembled WGS sequence"/>
</dbReference>
<dbReference type="InterPro" id="IPR036567">
    <property type="entry name" value="RHF-like"/>
</dbReference>
<dbReference type="OrthoDB" id="121633at2"/>
<evidence type="ECO:0000313" key="2">
    <source>
        <dbReference type="Proteomes" id="UP000199622"/>
    </source>
</evidence>
<name>A0A1H4U4Z5_9PSEU</name>
<evidence type="ECO:0000313" key="1">
    <source>
        <dbReference type="EMBL" id="SEC63291.1"/>
    </source>
</evidence>
<dbReference type="AlphaFoldDB" id="A0A1H4U4Z5"/>
<reference evidence="2" key="1">
    <citation type="submission" date="2016-10" db="EMBL/GenBank/DDBJ databases">
        <authorList>
            <person name="Varghese N."/>
            <person name="Submissions S."/>
        </authorList>
    </citation>
    <scope>NUCLEOTIDE SEQUENCE [LARGE SCALE GENOMIC DNA]</scope>
    <source>
        <strain evidence="2">DSM 44544</strain>
    </source>
</reference>
<keyword evidence="2" id="KW-1185">Reference proteome</keyword>
<gene>
    <name evidence="1" type="ORF">SAMN04489727_4478</name>
</gene>
<evidence type="ECO:0008006" key="3">
    <source>
        <dbReference type="Google" id="ProtNLM"/>
    </source>
</evidence>
<organism evidence="1 2">
    <name type="scientific">Amycolatopsis tolypomycina</name>
    <dbReference type="NCBI Taxonomy" id="208445"/>
    <lineage>
        <taxon>Bacteria</taxon>
        <taxon>Bacillati</taxon>
        <taxon>Actinomycetota</taxon>
        <taxon>Actinomycetes</taxon>
        <taxon>Pseudonocardiales</taxon>
        <taxon>Pseudonocardiaceae</taxon>
        <taxon>Amycolatopsis</taxon>
    </lineage>
</organism>
<proteinExistence type="predicted"/>
<protein>
    <recommendedName>
        <fullName evidence="3">Sigma 54 modulation protein / S30EA ribosomal protein</fullName>
    </recommendedName>
</protein>
<dbReference type="SUPFAM" id="SSF69754">
    <property type="entry name" value="Ribosome binding protein Y (YfiA homologue)"/>
    <property type="match status" value="1"/>
</dbReference>
<accession>A0A1H4U4Z5</accession>
<dbReference type="EMBL" id="FNSO01000004">
    <property type="protein sequence ID" value="SEC63291.1"/>
    <property type="molecule type" value="Genomic_DNA"/>
</dbReference>
<dbReference type="RefSeq" id="WP_091310428.1">
    <property type="nucleotide sequence ID" value="NZ_FNSO01000004.1"/>
</dbReference>
<sequence length="115" mass="12445">MKIRINTSKNVHGGDDLAQRLAGEFGTALARFAGEIETLRVHVGGDANPGSRHRRCVLEAHPAGQAPVVVIHHAETVLEACQGAAHKLESVLETKYGRARHRKGGDTIRRPRVTS</sequence>
<dbReference type="STRING" id="208445.SAMN04489727_4478"/>